<feature type="domain" description="RES" evidence="1">
    <location>
        <begin position="49"/>
        <end position="187"/>
    </location>
</feature>
<reference evidence="2 3" key="1">
    <citation type="submission" date="2020-02" db="EMBL/GenBank/DDBJ databases">
        <title>Albibacoteraceae fam. nov., the first described family within the subdivision 4 Verrucomicrobia.</title>
        <authorList>
            <person name="Xi F."/>
        </authorList>
    </citation>
    <scope>NUCLEOTIDE SEQUENCE [LARGE SCALE GENOMIC DNA]</scope>
    <source>
        <strain evidence="2 3">CK1056</strain>
    </source>
</reference>
<dbReference type="InterPro" id="IPR014914">
    <property type="entry name" value="RES_dom"/>
</dbReference>
<organism evidence="2 3">
    <name type="scientific">Oceanipulchritudo coccoides</name>
    <dbReference type="NCBI Taxonomy" id="2706888"/>
    <lineage>
        <taxon>Bacteria</taxon>
        <taxon>Pseudomonadati</taxon>
        <taxon>Verrucomicrobiota</taxon>
        <taxon>Opitutia</taxon>
        <taxon>Puniceicoccales</taxon>
        <taxon>Oceanipulchritudinaceae</taxon>
        <taxon>Oceanipulchritudo</taxon>
    </lineage>
</organism>
<dbReference type="EMBL" id="JAAGNX010000001">
    <property type="protein sequence ID" value="NDV61116.1"/>
    <property type="molecule type" value="Genomic_DNA"/>
</dbReference>
<gene>
    <name evidence="2" type="ORF">G0Q06_01490</name>
</gene>
<dbReference type="RefSeq" id="WP_163961758.1">
    <property type="nucleotide sequence ID" value="NZ_JAAGNX010000001.1"/>
</dbReference>
<evidence type="ECO:0000259" key="1">
    <source>
        <dbReference type="SMART" id="SM00953"/>
    </source>
</evidence>
<name>A0A6B2LYE7_9BACT</name>
<proteinExistence type="predicted"/>
<protein>
    <submittedName>
        <fullName evidence="2">RES family NAD+ phosphorylase</fullName>
    </submittedName>
</protein>
<keyword evidence="3" id="KW-1185">Reference proteome</keyword>
<dbReference type="Pfam" id="PF08808">
    <property type="entry name" value="RES"/>
    <property type="match status" value="1"/>
</dbReference>
<evidence type="ECO:0000313" key="2">
    <source>
        <dbReference type="EMBL" id="NDV61116.1"/>
    </source>
</evidence>
<comment type="caution">
    <text evidence="2">The sequence shown here is derived from an EMBL/GenBank/DDBJ whole genome shotgun (WGS) entry which is preliminary data.</text>
</comment>
<dbReference type="AlphaFoldDB" id="A0A6B2LYE7"/>
<accession>A0A6B2LYE7</accession>
<dbReference type="SMART" id="SM00953">
    <property type="entry name" value="RES"/>
    <property type="match status" value="1"/>
</dbReference>
<dbReference type="Proteomes" id="UP000478417">
    <property type="component" value="Unassembled WGS sequence"/>
</dbReference>
<evidence type="ECO:0000313" key="3">
    <source>
        <dbReference type="Proteomes" id="UP000478417"/>
    </source>
</evidence>
<sequence length="204" mass="23313">MSVTIQDHPRHREILKNLRAVAKGIQITWSGSCYRSVELKWAHPDNLISGRGSLDHGSRWMRPGRYRVVYGASSAQIALKESLRAFQYYGVKKPRQNPRLLVQIDTSFSRIADLTSIEDHLSWPGKDDLLNEDWSKINERGYETLSQALGRALVECGFEGLVCNSSQDRRGRNIVWFPDYLDSSSQVEIVGSSELKKWLVRKHA</sequence>